<reference evidence="7" key="1">
    <citation type="journal article" date="2019" name="bioRxiv">
        <title>The Genome of the Zebra Mussel, Dreissena polymorpha: A Resource for Invasive Species Research.</title>
        <authorList>
            <person name="McCartney M.A."/>
            <person name="Auch B."/>
            <person name="Kono T."/>
            <person name="Mallez S."/>
            <person name="Zhang Y."/>
            <person name="Obille A."/>
            <person name="Becker A."/>
            <person name="Abrahante J.E."/>
            <person name="Garbe J."/>
            <person name="Badalamenti J.P."/>
            <person name="Herman A."/>
            <person name="Mangelson H."/>
            <person name="Liachko I."/>
            <person name="Sullivan S."/>
            <person name="Sone E.D."/>
            <person name="Koren S."/>
            <person name="Silverstein K.A.T."/>
            <person name="Beckman K.B."/>
            <person name="Gohl D.M."/>
        </authorList>
    </citation>
    <scope>NUCLEOTIDE SEQUENCE</scope>
    <source>
        <strain evidence="7">Duluth1</strain>
        <tissue evidence="7">Whole animal</tissue>
    </source>
</reference>
<dbReference type="GO" id="GO:0016174">
    <property type="term" value="F:NAD(P)H oxidase H2O2-forming activity"/>
    <property type="evidence" value="ECO:0007669"/>
    <property type="project" value="TreeGrafter"/>
</dbReference>
<keyword evidence="5" id="KW-1133">Transmembrane helix</keyword>
<dbReference type="Pfam" id="PF07992">
    <property type="entry name" value="Pyr_redox_2"/>
    <property type="match status" value="1"/>
</dbReference>
<dbReference type="SUPFAM" id="SSF51905">
    <property type="entry name" value="FAD/NAD(P)-binding domain"/>
    <property type="match status" value="1"/>
</dbReference>
<keyword evidence="1" id="KW-0285">Flavoprotein</keyword>
<keyword evidence="2" id="KW-0274">FAD</keyword>
<evidence type="ECO:0000313" key="7">
    <source>
        <dbReference type="EMBL" id="KAH3834814.1"/>
    </source>
</evidence>
<feature type="compositionally biased region" description="Polar residues" evidence="4">
    <location>
        <begin position="178"/>
        <end position="189"/>
    </location>
</feature>
<feature type="domain" description="FAD/NAD(P)-binding" evidence="6">
    <location>
        <begin position="207"/>
        <end position="408"/>
    </location>
</feature>
<dbReference type="PANTHER" id="PTHR43557">
    <property type="entry name" value="APOPTOSIS-INDUCING FACTOR 1"/>
    <property type="match status" value="1"/>
</dbReference>
<gene>
    <name evidence="7" type="ORF">DPMN_108147</name>
</gene>
<dbReference type="GO" id="GO:0071949">
    <property type="term" value="F:FAD binding"/>
    <property type="evidence" value="ECO:0007669"/>
    <property type="project" value="TreeGrafter"/>
</dbReference>
<comment type="caution">
    <text evidence="7">The sequence shown here is derived from an EMBL/GenBank/DDBJ whole genome shotgun (WGS) entry which is preliminary data.</text>
</comment>
<evidence type="ECO:0000256" key="5">
    <source>
        <dbReference type="SAM" id="Phobius"/>
    </source>
</evidence>
<reference evidence="7" key="2">
    <citation type="submission" date="2020-11" db="EMBL/GenBank/DDBJ databases">
        <authorList>
            <person name="McCartney M.A."/>
            <person name="Auch B."/>
            <person name="Kono T."/>
            <person name="Mallez S."/>
            <person name="Becker A."/>
            <person name="Gohl D.M."/>
            <person name="Silverstein K.A.T."/>
            <person name="Koren S."/>
            <person name="Bechman K.B."/>
            <person name="Herman A."/>
            <person name="Abrahante J.E."/>
            <person name="Garbe J."/>
        </authorList>
    </citation>
    <scope>NUCLEOTIDE SEQUENCE</scope>
    <source>
        <strain evidence="7">Duluth1</strain>
        <tissue evidence="7">Whole animal</tissue>
    </source>
</reference>
<protein>
    <recommendedName>
        <fullName evidence="6">FAD/NAD(P)-binding domain-containing protein</fullName>
    </recommendedName>
</protein>
<evidence type="ECO:0000313" key="8">
    <source>
        <dbReference type="Proteomes" id="UP000828390"/>
    </source>
</evidence>
<evidence type="ECO:0000259" key="6">
    <source>
        <dbReference type="Pfam" id="PF07992"/>
    </source>
</evidence>
<proteinExistence type="predicted"/>
<dbReference type="Gene3D" id="3.50.50.60">
    <property type="entry name" value="FAD/NAD(P)-binding domain"/>
    <property type="match status" value="2"/>
</dbReference>
<organism evidence="7 8">
    <name type="scientific">Dreissena polymorpha</name>
    <name type="common">Zebra mussel</name>
    <name type="synonym">Mytilus polymorpha</name>
    <dbReference type="NCBI Taxonomy" id="45954"/>
    <lineage>
        <taxon>Eukaryota</taxon>
        <taxon>Metazoa</taxon>
        <taxon>Spiralia</taxon>
        <taxon>Lophotrochozoa</taxon>
        <taxon>Mollusca</taxon>
        <taxon>Bivalvia</taxon>
        <taxon>Autobranchia</taxon>
        <taxon>Heteroconchia</taxon>
        <taxon>Euheterodonta</taxon>
        <taxon>Imparidentia</taxon>
        <taxon>Neoheterodontei</taxon>
        <taxon>Myida</taxon>
        <taxon>Dreissenoidea</taxon>
        <taxon>Dreissenidae</taxon>
        <taxon>Dreissena</taxon>
    </lineage>
</organism>
<feature type="transmembrane region" description="Helical" evidence="5">
    <location>
        <begin position="58"/>
        <end position="75"/>
    </location>
</feature>
<evidence type="ECO:0000256" key="2">
    <source>
        <dbReference type="ARBA" id="ARBA00022827"/>
    </source>
</evidence>
<name>A0A9D4K8C9_DREPO</name>
<keyword evidence="5" id="KW-0812">Transmembrane</keyword>
<dbReference type="InterPro" id="IPR050446">
    <property type="entry name" value="FAD-oxidoreductase/Apoptosis"/>
</dbReference>
<dbReference type="PRINTS" id="PR00368">
    <property type="entry name" value="FADPNR"/>
</dbReference>
<evidence type="ECO:0000256" key="3">
    <source>
        <dbReference type="ARBA" id="ARBA00023002"/>
    </source>
</evidence>
<dbReference type="Proteomes" id="UP000828390">
    <property type="component" value="Unassembled WGS sequence"/>
</dbReference>
<keyword evidence="3" id="KW-0560">Oxidoreductase</keyword>
<dbReference type="EMBL" id="JAIWYP010000004">
    <property type="protein sequence ID" value="KAH3834814.1"/>
    <property type="molecule type" value="Genomic_DNA"/>
</dbReference>
<dbReference type="PANTHER" id="PTHR43557:SF4">
    <property type="entry name" value="APOPTOSIS-INDUCING FACTOR 1, MITOCHONDRIAL"/>
    <property type="match status" value="1"/>
</dbReference>
<evidence type="ECO:0000256" key="1">
    <source>
        <dbReference type="ARBA" id="ARBA00022630"/>
    </source>
</evidence>
<dbReference type="InterPro" id="IPR023753">
    <property type="entry name" value="FAD/NAD-binding_dom"/>
</dbReference>
<dbReference type="GO" id="GO:0033108">
    <property type="term" value="P:mitochondrial respiratory chain complex assembly"/>
    <property type="evidence" value="ECO:0007669"/>
    <property type="project" value="TreeGrafter"/>
</dbReference>
<evidence type="ECO:0000256" key="4">
    <source>
        <dbReference type="SAM" id="MobiDB-lite"/>
    </source>
</evidence>
<accession>A0A9D4K8C9</accession>
<feature type="compositionally biased region" description="Polar residues" evidence="4">
    <location>
        <begin position="125"/>
        <end position="137"/>
    </location>
</feature>
<keyword evidence="5" id="KW-0472">Membrane</keyword>
<dbReference type="InterPro" id="IPR036188">
    <property type="entry name" value="FAD/NAD-bd_sf"/>
</dbReference>
<dbReference type="AlphaFoldDB" id="A0A9D4K8C9"/>
<feature type="region of interest" description="Disordered" evidence="4">
    <location>
        <begin position="108"/>
        <end position="197"/>
    </location>
</feature>
<dbReference type="GO" id="GO:0006915">
    <property type="term" value="P:apoptotic process"/>
    <property type="evidence" value="ECO:0007669"/>
    <property type="project" value="TreeGrafter"/>
</dbReference>
<keyword evidence="8" id="KW-1185">Reference proteome</keyword>
<dbReference type="GO" id="GO:0005739">
    <property type="term" value="C:mitochondrion"/>
    <property type="evidence" value="ECO:0007669"/>
    <property type="project" value="TreeGrafter"/>
</dbReference>
<sequence length="436" mass="48185">MWSKHACKLTSSFRLTNRGLVRKSFGCCSLHQQVPVAQQEKSSGSYQESYQTGSSRRLTVLVGATGATLGAYWIWRKKSLDVFADSEETGSSSSEQSDKHVDVAIEEIIGGNAENTGKPDMKASPETTGRSQTNNVVDSKETGSSSSEQSDKHVDVAIEEIIGGNAENTGKLDMKASPETTGRSQTNNEAPPIDWSRVPDLPSHVPYILIGGGVASLEAYKAIKTRDVKAKVLMISEEDYPPYWRPPLSKNFWFEEDEQMYRQFEYTSVTGRKRSVFLSAGLYMEPKKLAYTENGGLGYLQKTKVTKLDAVNKKVTLENGAEISFDKCLIATGGRPRNIEILDRAGQDVKDRTTLFRNLRDLWRLMEVSEKAKSIAVIGGGFLGSELAAGLAYRGFKNKVTVHQIFPEKGNMAKVLPDYLSAYTTEQLKQGKYEGI</sequence>